<name>A0ABN8J254_9NEOP</name>
<feature type="non-terminal residue" evidence="1">
    <location>
        <position position="1"/>
    </location>
</feature>
<gene>
    <name evidence="1" type="ORF">IPOD504_LOCUS15056</name>
</gene>
<protein>
    <submittedName>
        <fullName evidence="1">Uncharacterized protein</fullName>
    </submittedName>
</protein>
<keyword evidence="2" id="KW-1185">Reference proteome</keyword>
<evidence type="ECO:0000313" key="2">
    <source>
        <dbReference type="Proteomes" id="UP000837857"/>
    </source>
</evidence>
<evidence type="ECO:0000313" key="1">
    <source>
        <dbReference type="EMBL" id="CAH2071267.1"/>
    </source>
</evidence>
<accession>A0ABN8J254</accession>
<sequence length="78" mass="9083">MTYHCYGLSLEFNSADGLDRFVYQDQRQLVLIGELDLIQLITYAKLKCQFGVIVSIKKMNLVERFVLGLKKEEKMHAK</sequence>
<dbReference type="Proteomes" id="UP000837857">
    <property type="component" value="Chromosome 6"/>
</dbReference>
<reference evidence="1" key="1">
    <citation type="submission" date="2022-03" db="EMBL/GenBank/DDBJ databases">
        <authorList>
            <person name="Martin H S."/>
        </authorList>
    </citation>
    <scope>NUCLEOTIDE SEQUENCE</scope>
</reference>
<organism evidence="1 2">
    <name type="scientific">Iphiclides podalirius</name>
    <name type="common">scarce swallowtail</name>
    <dbReference type="NCBI Taxonomy" id="110791"/>
    <lineage>
        <taxon>Eukaryota</taxon>
        <taxon>Metazoa</taxon>
        <taxon>Ecdysozoa</taxon>
        <taxon>Arthropoda</taxon>
        <taxon>Hexapoda</taxon>
        <taxon>Insecta</taxon>
        <taxon>Pterygota</taxon>
        <taxon>Neoptera</taxon>
        <taxon>Endopterygota</taxon>
        <taxon>Lepidoptera</taxon>
        <taxon>Glossata</taxon>
        <taxon>Ditrysia</taxon>
        <taxon>Papilionoidea</taxon>
        <taxon>Papilionidae</taxon>
        <taxon>Papilioninae</taxon>
        <taxon>Iphiclides</taxon>
    </lineage>
</organism>
<proteinExistence type="predicted"/>
<dbReference type="EMBL" id="OW152818">
    <property type="protein sequence ID" value="CAH2071267.1"/>
    <property type="molecule type" value="Genomic_DNA"/>
</dbReference>